<reference evidence="12" key="2">
    <citation type="submission" date="2024-06" db="UniProtKB">
        <authorList>
            <consortium name="EnsemblMetazoa"/>
        </authorList>
    </citation>
    <scope>IDENTIFICATION</scope>
</reference>
<dbReference type="InterPro" id="IPR028082">
    <property type="entry name" value="Peripla_BP_I"/>
</dbReference>
<evidence type="ECO:0000256" key="9">
    <source>
        <dbReference type="SAM" id="Phobius"/>
    </source>
</evidence>
<evidence type="ECO:0000256" key="5">
    <source>
        <dbReference type="ARBA" id="ARBA00023136"/>
    </source>
</evidence>
<evidence type="ECO:0000256" key="4">
    <source>
        <dbReference type="ARBA" id="ARBA00023040"/>
    </source>
</evidence>
<protein>
    <recommendedName>
        <fullName evidence="11">Receptor ligand binding region domain-containing protein</fullName>
    </recommendedName>
</protein>
<evidence type="ECO:0000256" key="1">
    <source>
        <dbReference type="ARBA" id="ARBA00004141"/>
    </source>
</evidence>
<keyword evidence="4" id="KW-0297">G-protein coupled receptor</keyword>
<dbReference type="InterPro" id="IPR002455">
    <property type="entry name" value="GPCR3_GABA-B"/>
</dbReference>
<dbReference type="AlphaFoldDB" id="A0AAN0IXU2"/>
<dbReference type="PANTHER" id="PTHR10519:SF20">
    <property type="entry name" value="G-PROTEIN COUPLED RECEPTOR 156-RELATED"/>
    <property type="match status" value="1"/>
</dbReference>
<keyword evidence="6" id="KW-0675">Receptor</keyword>
<dbReference type="PRINTS" id="PR00248">
    <property type="entry name" value="GPCRMGR"/>
</dbReference>
<evidence type="ECO:0000256" key="6">
    <source>
        <dbReference type="ARBA" id="ARBA00023170"/>
    </source>
</evidence>
<dbReference type="Gene3D" id="3.40.50.2300">
    <property type="match status" value="2"/>
</dbReference>
<dbReference type="InterPro" id="IPR001828">
    <property type="entry name" value="ANF_lig-bd_rcpt"/>
</dbReference>
<organism evidence="12 13">
    <name type="scientific">Amphimedon queenslandica</name>
    <name type="common">Sponge</name>
    <dbReference type="NCBI Taxonomy" id="400682"/>
    <lineage>
        <taxon>Eukaryota</taxon>
        <taxon>Metazoa</taxon>
        <taxon>Porifera</taxon>
        <taxon>Demospongiae</taxon>
        <taxon>Heteroscleromorpha</taxon>
        <taxon>Haplosclerida</taxon>
        <taxon>Niphatidae</taxon>
        <taxon>Amphimedon</taxon>
    </lineage>
</organism>
<dbReference type="CDD" id="cd06366">
    <property type="entry name" value="PBP1_GABAb_receptor"/>
    <property type="match status" value="1"/>
</dbReference>
<keyword evidence="13" id="KW-1185">Reference proteome</keyword>
<dbReference type="InterPro" id="IPR000337">
    <property type="entry name" value="GPCR_3"/>
</dbReference>
<dbReference type="Proteomes" id="UP000007879">
    <property type="component" value="Unassembled WGS sequence"/>
</dbReference>
<keyword evidence="2 9" id="KW-0812">Transmembrane</keyword>
<evidence type="ECO:0000256" key="7">
    <source>
        <dbReference type="ARBA" id="ARBA00023180"/>
    </source>
</evidence>
<dbReference type="RefSeq" id="XP_019849367.1">
    <property type="nucleotide sequence ID" value="XM_019993808.1"/>
</dbReference>
<proteinExistence type="predicted"/>
<dbReference type="EnsemblMetazoa" id="XM_019993808.1">
    <property type="protein sequence ID" value="XP_019849367.1"/>
    <property type="gene ID" value="LOC105316952"/>
</dbReference>
<dbReference type="GO" id="GO:0007214">
    <property type="term" value="P:gamma-aminobutyric acid signaling pathway"/>
    <property type="evidence" value="ECO:0007669"/>
    <property type="project" value="TreeGrafter"/>
</dbReference>
<evidence type="ECO:0000256" key="3">
    <source>
        <dbReference type="ARBA" id="ARBA00022989"/>
    </source>
</evidence>
<keyword evidence="10" id="KW-0732">Signal</keyword>
<dbReference type="Pfam" id="PF01094">
    <property type="entry name" value="ANF_receptor"/>
    <property type="match status" value="1"/>
</dbReference>
<feature type="transmembrane region" description="Helical" evidence="9">
    <location>
        <begin position="478"/>
        <end position="505"/>
    </location>
</feature>
<evidence type="ECO:0000313" key="13">
    <source>
        <dbReference type="Proteomes" id="UP000007879"/>
    </source>
</evidence>
<keyword evidence="5 9" id="KW-0472">Membrane</keyword>
<reference evidence="13" key="1">
    <citation type="journal article" date="2010" name="Nature">
        <title>The Amphimedon queenslandica genome and the evolution of animal complexity.</title>
        <authorList>
            <person name="Srivastava M."/>
            <person name="Simakov O."/>
            <person name="Chapman J."/>
            <person name="Fahey B."/>
            <person name="Gauthier M.E."/>
            <person name="Mitros T."/>
            <person name="Richards G.S."/>
            <person name="Conaco C."/>
            <person name="Dacre M."/>
            <person name="Hellsten U."/>
            <person name="Larroux C."/>
            <person name="Putnam N.H."/>
            <person name="Stanke M."/>
            <person name="Adamska M."/>
            <person name="Darling A."/>
            <person name="Degnan S.M."/>
            <person name="Oakley T.H."/>
            <person name="Plachetzki D.C."/>
            <person name="Zhai Y."/>
            <person name="Adamski M."/>
            <person name="Calcino A."/>
            <person name="Cummins S.F."/>
            <person name="Goodstein D.M."/>
            <person name="Harris C."/>
            <person name="Jackson D.J."/>
            <person name="Leys S.P."/>
            <person name="Shu S."/>
            <person name="Woodcroft B.J."/>
            <person name="Vervoort M."/>
            <person name="Kosik K.S."/>
            <person name="Manning G."/>
            <person name="Degnan B.M."/>
            <person name="Rokhsar D.S."/>
        </authorList>
    </citation>
    <scope>NUCLEOTIDE SEQUENCE [LARGE SCALE GENOMIC DNA]</scope>
</reference>
<dbReference type="GeneID" id="105316952"/>
<sequence>MIFYLLFWTIPFLSTVEPANNKSLLHFGYITSLTGLFIPSGGRPAVDLALKLINEREDILQNYTLSYTDVLDSGCSHTKALDQFFELIQERNVTYISILGCGCSTATIPVAEVSHYWNIPLLAYASPANVLNDRTRFRNFFRTFVSFRHISSSLGQLMREFGWQQLSVITQDESLFTRVTDDLENNIFKTKGWILDRYDVPTGQDPLHYFDRNEAQTFKIIHINAYPNIAYTVLCEAYYRGMVAPTFLWILPLWYSADWWRSNSTYSSNNVSCTNQVMMQVLVGSIGIVPDGYLTLENESVVTFSGLTPRMYLDNYTDLILNDPLYENLMLLSLSGVAFDGVWAIAVGLDLASQRLSSGNVSGCEDVPGNLVPLEQFDYTNMKLGCIIRQSFSEVNFLGLTGQISFNEKGSRNDSVVLFQQYRAANGTIIRASVGTVTVLLNKAYFTFQNGESNTTLWNNGEPPYDGFPVTAFDKNNIILVFMYDMAATCGLVFVTICFSFNVAFRNRK</sequence>
<name>A0AAN0IXU2_AMPQE</name>
<dbReference type="PANTHER" id="PTHR10519">
    <property type="entry name" value="GABA-B RECEPTOR"/>
    <property type="match status" value="1"/>
</dbReference>
<feature type="domain" description="Receptor ligand binding region" evidence="11">
    <location>
        <begin position="44"/>
        <end position="417"/>
    </location>
</feature>
<keyword evidence="8" id="KW-0807">Transducer</keyword>
<dbReference type="PRINTS" id="PR01176">
    <property type="entry name" value="GABABRECEPTR"/>
</dbReference>
<dbReference type="GO" id="GO:0004965">
    <property type="term" value="F:G protein-coupled GABA receptor activity"/>
    <property type="evidence" value="ECO:0007669"/>
    <property type="project" value="InterPro"/>
</dbReference>
<dbReference type="GO" id="GO:0038039">
    <property type="term" value="C:G protein-coupled receptor heterodimeric complex"/>
    <property type="evidence" value="ECO:0007669"/>
    <property type="project" value="TreeGrafter"/>
</dbReference>
<feature type="chain" id="PRO_5042967204" description="Receptor ligand binding region domain-containing protein" evidence="10">
    <location>
        <begin position="19"/>
        <end position="509"/>
    </location>
</feature>
<evidence type="ECO:0000256" key="10">
    <source>
        <dbReference type="SAM" id="SignalP"/>
    </source>
</evidence>
<evidence type="ECO:0000256" key="2">
    <source>
        <dbReference type="ARBA" id="ARBA00022692"/>
    </source>
</evidence>
<accession>A0AAN0IXU2</accession>
<evidence type="ECO:0000259" key="11">
    <source>
        <dbReference type="Pfam" id="PF01094"/>
    </source>
</evidence>
<keyword evidence="7" id="KW-0325">Glycoprotein</keyword>
<feature type="signal peptide" evidence="10">
    <location>
        <begin position="1"/>
        <end position="18"/>
    </location>
</feature>
<comment type="subcellular location">
    <subcellularLocation>
        <location evidence="1">Membrane</location>
        <topology evidence="1">Multi-pass membrane protein</topology>
    </subcellularLocation>
</comment>
<keyword evidence="3 9" id="KW-1133">Transmembrane helix</keyword>
<dbReference type="SUPFAM" id="SSF53822">
    <property type="entry name" value="Periplasmic binding protein-like I"/>
    <property type="match status" value="1"/>
</dbReference>
<dbReference type="KEGG" id="aqu:105316952"/>
<evidence type="ECO:0000313" key="12">
    <source>
        <dbReference type="EnsemblMetazoa" id="XP_019849367.1"/>
    </source>
</evidence>
<evidence type="ECO:0000256" key="8">
    <source>
        <dbReference type="ARBA" id="ARBA00023224"/>
    </source>
</evidence>